<dbReference type="GO" id="GO:0000774">
    <property type="term" value="F:adenyl-nucleotide exchange factor activity"/>
    <property type="evidence" value="ECO:0007669"/>
    <property type="project" value="TreeGrafter"/>
</dbReference>
<proteinExistence type="predicted"/>
<dbReference type="PROSITE" id="PS51035">
    <property type="entry name" value="BAG"/>
    <property type="match status" value="1"/>
</dbReference>
<dbReference type="Proteomes" id="UP000694580">
    <property type="component" value="Chromosome 11"/>
</dbReference>
<dbReference type="InterPro" id="IPR039773">
    <property type="entry name" value="BAG_chaperone_regulator"/>
</dbReference>
<dbReference type="InterPro" id="IPR036533">
    <property type="entry name" value="BAG_dom_sf"/>
</dbReference>
<dbReference type="GeneTree" id="ENSGT00940000158936"/>
<evidence type="ECO:0000256" key="1">
    <source>
        <dbReference type="ARBA" id="ARBA00023186"/>
    </source>
</evidence>
<dbReference type="GO" id="GO:0016020">
    <property type="term" value="C:membrane"/>
    <property type="evidence" value="ECO:0007669"/>
    <property type="project" value="TreeGrafter"/>
</dbReference>
<feature type="compositionally biased region" description="Pro residues" evidence="2">
    <location>
        <begin position="205"/>
        <end position="218"/>
    </location>
</feature>
<protein>
    <recommendedName>
        <fullName evidence="3">BAG domain-containing protein</fullName>
    </recommendedName>
</protein>
<evidence type="ECO:0000313" key="5">
    <source>
        <dbReference type="Proteomes" id="UP000694580"/>
    </source>
</evidence>
<dbReference type="GO" id="GO:0051087">
    <property type="term" value="F:protein-folding chaperone binding"/>
    <property type="evidence" value="ECO:0007669"/>
    <property type="project" value="InterPro"/>
</dbReference>
<feature type="domain" description="BAG" evidence="3">
    <location>
        <begin position="286"/>
        <end position="363"/>
    </location>
</feature>
<dbReference type="Ensembl" id="ENSDCDT00010053812.1">
    <property type="protein sequence ID" value="ENSDCDP00010043740.1"/>
    <property type="gene ID" value="ENSDCDG00010027232.1"/>
</dbReference>
<feature type="region of interest" description="Disordered" evidence="2">
    <location>
        <begin position="104"/>
        <end position="279"/>
    </location>
</feature>
<reference evidence="4" key="2">
    <citation type="submission" date="2025-08" db="UniProtKB">
        <authorList>
            <consortium name="Ensembl"/>
        </authorList>
    </citation>
    <scope>IDENTIFICATION</scope>
</reference>
<organism evidence="4 5">
    <name type="scientific">Denticeps clupeoides</name>
    <name type="common">denticle herring</name>
    <dbReference type="NCBI Taxonomy" id="299321"/>
    <lineage>
        <taxon>Eukaryota</taxon>
        <taxon>Metazoa</taxon>
        <taxon>Chordata</taxon>
        <taxon>Craniata</taxon>
        <taxon>Vertebrata</taxon>
        <taxon>Euteleostomi</taxon>
        <taxon>Actinopterygii</taxon>
        <taxon>Neopterygii</taxon>
        <taxon>Teleostei</taxon>
        <taxon>Clupei</taxon>
        <taxon>Clupeiformes</taxon>
        <taxon>Denticipitoidei</taxon>
        <taxon>Denticipitidae</taxon>
        <taxon>Denticeps</taxon>
    </lineage>
</organism>
<dbReference type="AlphaFoldDB" id="A0AAY4DDQ5"/>
<dbReference type="PANTHER" id="PTHR12329:SF10">
    <property type="entry name" value="BAG FAMILY MOLECULAR CHAPERONE REGULATOR 4"/>
    <property type="match status" value="1"/>
</dbReference>
<dbReference type="RefSeq" id="XP_028852499.1">
    <property type="nucleotide sequence ID" value="XM_028996666.1"/>
</dbReference>
<dbReference type="GO" id="GO:0005634">
    <property type="term" value="C:nucleus"/>
    <property type="evidence" value="ECO:0007669"/>
    <property type="project" value="TreeGrafter"/>
</dbReference>
<dbReference type="PANTHER" id="PTHR12329">
    <property type="entry name" value="BCL2-ASSOCIATED ATHANOGENE"/>
    <property type="match status" value="1"/>
</dbReference>
<feature type="compositionally biased region" description="Polar residues" evidence="2">
    <location>
        <begin position="238"/>
        <end position="248"/>
    </location>
</feature>
<dbReference type="GeneID" id="114799789"/>
<feature type="compositionally biased region" description="Low complexity" evidence="2">
    <location>
        <begin position="182"/>
        <end position="195"/>
    </location>
</feature>
<accession>A0AAY4DDQ5</accession>
<keyword evidence="1" id="KW-0143">Chaperone</keyword>
<feature type="region of interest" description="Disordered" evidence="2">
    <location>
        <begin position="1"/>
        <end position="24"/>
    </location>
</feature>
<evidence type="ECO:0000256" key="2">
    <source>
        <dbReference type="SAM" id="MobiDB-lite"/>
    </source>
</evidence>
<dbReference type="Gene3D" id="1.20.58.120">
    <property type="entry name" value="BAG domain"/>
    <property type="match status" value="1"/>
</dbReference>
<feature type="compositionally biased region" description="Polar residues" evidence="2">
    <location>
        <begin position="104"/>
        <end position="114"/>
    </location>
</feature>
<dbReference type="Pfam" id="PF02179">
    <property type="entry name" value="BAG"/>
    <property type="match status" value="1"/>
</dbReference>
<dbReference type="GO" id="GO:0050821">
    <property type="term" value="P:protein stabilization"/>
    <property type="evidence" value="ECO:0007669"/>
    <property type="project" value="TreeGrafter"/>
</dbReference>
<dbReference type="SMART" id="SM00264">
    <property type="entry name" value="BAG"/>
    <property type="match status" value="1"/>
</dbReference>
<dbReference type="InterPro" id="IPR003103">
    <property type="entry name" value="BAG_domain"/>
</dbReference>
<reference evidence="4 5" key="1">
    <citation type="submission" date="2020-06" db="EMBL/GenBank/DDBJ databases">
        <authorList>
            <consortium name="Wellcome Sanger Institute Data Sharing"/>
        </authorList>
    </citation>
    <scope>NUCLEOTIDE SEQUENCE [LARGE SCALE GENOMIC DNA]</scope>
</reference>
<reference evidence="4" key="3">
    <citation type="submission" date="2025-09" db="UniProtKB">
        <authorList>
            <consortium name="Ensembl"/>
        </authorList>
    </citation>
    <scope>IDENTIFICATION</scope>
</reference>
<sequence>MNQTQPNSKPAQHQAWPSTYSPENNNWNGAMDSVQYPGYASNYWYPQSPATGPYGNMYPPATEVNGQLPYSPQPMQAFPNGVYSPAQYAAGMVHPSSPYYCTDQMTPRQPQYHNQGCPEHSTGATNPPPYPAQSCQGGPGYPPPSYQHYGEGGPTLPPNAPYPTQQSSRHPTEAWPHPGYGPPHQQWQPSSQSSHTQYGNHVRPPHPPPWQGPAPPPYEPKDHQPGQSHPRPLPTGPKPQTGTSNSATMKGADFSAPPQIYKAGGAKGEGPSATAPTPLASTQLSGLARVYQVLTRVELLQEDVDEFVGKKTDKSYRCLEELLTKELLELDSVETNGQEEVRQARKEAVQRIQGILDSLERKAF</sequence>
<gene>
    <name evidence="4" type="primary">BAG4</name>
</gene>
<dbReference type="SUPFAM" id="SSF63491">
    <property type="entry name" value="BAG domain"/>
    <property type="match status" value="1"/>
</dbReference>
<dbReference type="GO" id="GO:0005829">
    <property type="term" value="C:cytosol"/>
    <property type="evidence" value="ECO:0007669"/>
    <property type="project" value="TreeGrafter"/>
</dbReference>
<evidence type="ECO:0000313" key="4">
    <source>
        <dbReference type="Ensembl" id="ENSDCDP00010043740.1"/>
    </source>
</evidence>
<name>A0AAY4DDQ5_9TELE</name>
<evidence type="ECO:0000259" key="3">
    <source>
        <dbReference type="PROSITE" id="PS51035"/>
    </source>
</evidence>
<keyword evidence="5" id="KW-1185">Reference proteome</keyword>